<dbReference type="InterPro" id="IPR006566">
    <property type="entry name" value="FBD"/>
</dbReference>
<feature type="compositionally biased region" description="Basic and acidic residues" evidence="1">
    <location>
        <begin position="31"/>
        <end position="44"/>
    </location>
</feature>
<dbReference type="InterPro" id="IPR036047">
    <property type="entry name" value="F-box-like_dom_sf"/>
</dbReference>
<reference evidence="3" key="2">
    <citation type="submission" date="2021-12" db="EMBL/GenBank/DDBJ databases">
        <title>Resequencing data analysis of finger millet.</title>
        <authorList>
            <person name="Hatakeyama M."/>
            <person name="Aluri S."/>
            <person name="Balachadran M.T."/>
            <person name="Sivarajan S.R."/>
            <person name="Poveda L."/>
            <person name="Shimizu-Inatsugi R."/>
            <person name="Schlapbach R."/>
            <person name="Sreeman S.M."/>
            <person name="Shimizu K.K."/>
        </authorList>
    </citation>
    <scope>NUCLEOTIDE SEQUENCE</scope>
</reference>
<dbReference type="InterPro" id="IPR055302">
    <property type="entry name" value="F-box_dom-containing"/>
</dbReference>
<dbReference type="AlphaFoldDB" id="A0AAV5FW81"/>
<dbReference type="SMART" id="SM00579">
    <property type="entry name" value="FBD"/>
    <property type="match status" value="1"/>
</dbReference>
<evidence type="ECO:0000313" key="3">
    <source>
        <dbReference type="EMBL" id="GJN38461.1"/>
    </source>
</evidence>
<gene>
    <name evidence="3" type="primary">gb27500</name>
    <name evidence="3" type="ORF">PR202_gb27500</name>
</gene>
<feature type="domain" description="FBD" evidence="2">
    <location>
        <begin position="245"/>
        <end position="317"/>
    </location>
</feature>
<accession>A0AAV5FW81</accession>
<reference evidence="3" key="1">
    <citation type="journal article" date="2018" name="DNA Res.">
        <title>Multiple hybrid de novo genome assembly of finger millet, an orphan allotetraploid crop.</title>
        <authorList>
            <person name="Hatakeyama M."/>
            <person name="Aluri S."/>
            <person name="Balachadran M.T."/>
            <person name="Sivarajan S.R."/>
            <person name="Patrignani A."/>
            <person name="Gruter S."/>
            <person name="Poveda L."/>
            <person name="Shimizu-Inatsugi R."/>
            <person name="Baeten J."/>
            <person name="Francoijs K.J."/>
            <person name="Nataraja K.N."/>
            <person name="Reddy Y.A.N."/>
            <person name="Phadnis S."/>
            <person name="Ravikumar R.L."/>
            <person name="Schlapbach R."/>
            <person name="Sreeman S.M."/>
            <person name="Shimizu K.K."/>
        </authorList>
    </citation>
    <scope>NUCLEOTIDE SEQUENCE</scope>
</reference>
<comment type="caution">
    <text evidence="3">The sequence shown here is derived from an EMBL/GenBank/DDBJ whole genome shotgun (WGS) entry which is preliminary data.</text>
</comment>
<feature type="region of interest" description="Disordered" evidence="1">
    <location>
        <begin position="1"/>
        <end position="50"/>
    </location>
</feature>
<name>A0AAV5FW81_ELECO</name>
<proteinExistence type="predicted"/>
<dbReference type="Pfam" id="PF08387">
    <property type="entry name" value="FBD"/>
    <property type="match status" value="1"/>
</dbReference>
<dbReference type="PANTHER" id="PTHR32141">
    <property type="match status" value="1"/>
</dbReference>
<dbReference type="EMBL" id="BQKI01000096">
    <property type="protein sequence ID" value="GJN38461.1"/>
    <property type="molecule type" value="Genomic_DNA"/>
</dbReference>
<evidence type="ECO:0000259" key="2">
    <source>
        <dbReference type="SMART" id="SM00579"/>
    </source>
</evidence>
<evidence type="ECO:0000313" key="4">
    <source>
        <dbReference type="Proteomes" id="UP001054889"/>
    </source>
</evidence>
<organism evidence="3 4">
    <name type="scientific">Eleusine coracana subsp. coracana</name>
    <dbReference type="NCBI Taxonomy" id="191504"/>
    <lineage>
        <taxon>Eukaryota</taxon>
        <taxon>Viridiplantae</taxon>
        <taxon>Streptophyta</taxon>
        <taxon>Embryophyta</taxon>
        <taxon>Tracheophyta</taxon>
        <taxon>Spermatophyta</taxon>
        <taxon>Magnoliopsida</taxon>
        <taxon>Liliopsida</taxon>
        <taxon>Poales</taxon>
        <taxon>Poaceae</taxon>
        <taxon>PACMAD clade</taxon>
        <taxon>Chloridoideae</taxon>
        <taxon>Cynodonteae</taxon>
        <taxon>Eleusininae</taxon>
        <taxon>Eleusine</taxon>
    </lineage>
</organism>
<dbReference type="SUPFAM" id="SSF81383">
    <property type="entry name" value="F-box domain"/>
    <property type="match status" value="1"/>
</dbReference>
<evidence type="ECO:0000256" key="1">
    <source>
        <dbReference type="SAM" id="MobiDB-lite"/>
    </source>
</evidence>
<dbReference type="PANTHER" id="PTHR32141:SF168">
    <property type="entry name" value="OS12G0595200 PROTEIN"/>
    <property type="match status" value="1"/>
</dbReference>
<sequence>MEEASSDTPKKRRPEDLLDQDLQHPASKSKRSLETKRSEEEGKSSNEICGQDLLQEGKILEPKLVDDEEEVKGNIKSQTIEIEEEEGDGGGVDLISSLPNDALNTIVSKLNTKEGARTQILAKRWKPIWYSSPLNLQVDDGLATQERRRISIVDKILSNHTGGGRRLYLHNVRIRSLYDKFDSWFESPALNNLEELDFCYSLLSGSPVLESLLILDCNGLRKISEPRINVADTQYDNLPAAGSIHCLGQHLNKIVIRGYQGRQADIDFANFFLVNARVLRVMKIVAPRMISEKWMANQRKSLLLDYKASKDAEIHFTYCYLRTEMDCGKRTHDLSVSDPFDM</sequence>
<keyword evidence="4" id="KW-1185">Reference proteome</keyword>
<dbReference type="Proteomes" id="UP001054889">
    <property type="component" value="Unassembled WGS sequence"/>
</dbReference>
<protein>
    <recommendedName>
        <fullName evidence="2">FBD domain-containing protein</fullName>
    </recommendedName>
</protein>